<evidence type="ECO:0000313" key="3">
    <source>
        <dbReference type="EMBL" id="OLY44378.1"/>
    </source>
</evidence>
<dbReference type="PANTHER" id="PTHR36933:SF1">
    <property type="entry name" value="SLL0788 PROTEIN"/>
    <property type="match status" value="1"/>
</dbReference>
<feature type="chain" id="PRO_5012277284" description="DUF305 domain-containing protein" evidence="1">
    <location>
        <begin position="19"/>
        <end position="127"/>
    </location>
</feature>
<organism evidence="3 4">
    <name type="scientific">Bartonella apis</name>
    <dbReference type="NCBI Taxonomy" id="1686310"/>
    <lineage>
        <taxon>Bacteria</taxon>
        <taxon>Pseudomonadati</taxon>
        <taxon>Pseudomonadota</taxon>
        <taxon>Alphaproteobacteria</taxon>
        <taxon>Hyphomicrobiales</taxon>
        <taxon>Bartonellaceae</taxon>
        <taxon>Bartonella</taxon>
    </lineage>
</organism>
<dbReference type="Gene3D" id="1.20.1260.10">
    <property type="match status" value="1"/>
</dbReference>
<dbReference type="InterPro" id="IPR005183">
    <property type="entry name" value="DUF305_CopM-like"/>
</dbReference>
<feature type="domain" description="DUF305" evidence="2">
    <location>
        <begin position="37"/>
        <end position="121"/>
    </location>
</feature>
<accession>A0A1R0FBX9</accession>
<dbReference type="AlphaFoldDB" id="A0A1R0FBX9"/>
<evidence type="ECO:0000256" key="1">
    <source>
        <dbReference type="SAM" id="SignalP"/>
    </source>
</evidence>
<protein>
    <recommendedName>
        <fullName evidence="2">DUF305 domain-containing protein</fullName>
    </recommendedName>
</protein>
<comment type="caution">
    <text evidence="3">The sequence shown here is derived from an EMBL/GenBank/DDBJ whole genome shotgun (WGS) entry which is preliminary data.</text>
</comment>
<dbReference type="Proteomes" id="UP000187344">
    <property type="component" value="Unassembled WGS sequence"/>
</dbReference>
<proteinExistence type="predicted"/>
<gene>
    <name evidence="3" type="ORF">PEB0149_018470</name>
</gene>
<dbReference type="InterPro" id="IPR012347">
    <property type="entry name" value="Ferritin-like"/>
</dbReference>
<keyword evidence="1" id="KW-0732">Signal</keyword>
<keyword evidence="4" id="KW-1185">Reference proteome</keyword>
<dbReference type="RefSeq" id="WP_083639752.1">
    <property type="nucleotide sequence ID" value="NZ_CALYQA010000002.1"/>
</dbReference>
<dbReference type="GeneID" id="92990997"/>
<feature type="signal peptide" evidence="1">
    <location>
        <begin position="1"/>
        <end position="18"/>
    </location>
</feature>
<reference evidence="3 4" key="1">
    <citation type="submission" date="2016-12" db="EMBL/GenBank/DDBJ databases">
        <title>Comparative genomics of Bartonella apis.</title>
        <authorList>
            <person name="Engel P."/>
        </authorList>
    </citation>
    <scope>NUCLEOTIDE SEQUENCE [LARGE SCALE GENOMIC DNA]</scope>
    <source>
        <strain evidence="3 4">PEB0149</strain>
    </source>
</reference>
<dbReference type="OrthoDB" id="517560at2"/>
<dbReference type="Pfam" id="PF03713">
    <property type="entry name" value="DUF305"/>
    <property type="match status" value="1"/>
</dbReference>
<sequence length="127" mass="13757">MKKLVVALCISCASICYAAAQSENSHVTDMAKTAASTASQALSASSSALDKVNESMMKNMSIKMSGNADVDFIKMMLAHHQGAVDMAEVELKYGKDPEARKLAETIIAAQQKEISQMQDWLKVNDKQ</sequence>
<dbReference type="EMBL" id="LXYT01000001">
    <property type="protein sequence ID" value="OLY44378.1"/>
    <property type="molecule type" value="Genomic_DNA"/>
</dbReference>
<name>A0A1R0FBX9_9HYPH</name>
<evidence type="ECO:0000259" key="2">
    <source>
        <dbReference type="Pfam" id="PF03713"/>
    </source>
</evidence>
<dbReference type="PANTHER" id="PTHR36933">
    <property type="entry name" value="SLL0788 PROTEIN"/>
    <property type="match status" value="1"/>
</dbReference>
<evidence type="ECO:0000313" key="4">
    <source>
        <dbReference type="Proteomes" id="UP000187344"/>
    </source>
</evidence>